<dbReference type="AlphaFoldDB" id="A0AAP0J1M6"/>
<gene>
    <name evidence="1" type="ORF">Scep_014604</name>
</gene>
<organism evidence="1 2">
    <name type="scientific">Stephania cephalantha</name>
    <dbReference type="NCBI Taxonomy" id="152367"/>
    <lineage>
        <taxon>Eukaryota</taxon>
        <taxon>Viridiplantae</taxon>
        <taxon>Streptophyta</taxon>
        <taxon>Embryophyta</taxon>
        <taxon>Tracheophyta</taxon>
        <taxon>Spermatophyta</taxon>
        <taxon>Magnoliopsida</taxon>
        <taxon>Ranunculales</taxon>
        <taxon>Menispermaceae</taxon>
        <taxon>Menispermoideae</taxon>
        <taxon>Cissampelideae</taxon>
        <taxon>Stephania</taxon>
    </lineage>
</organism>
<protein>
    <submittedName>
        <fullName evidence="1">Uncharacterized protein</fullName>
    </submittedName>
</protein>
<name>A0AAP0J1M6_9MAGN</name>
<reference evidence="1 2" key="1">
    <citation type="submission" date="2024-01" db="EMBL/GenBank/DDBJ databases">
        <title>Genome assemblies of Stephania.</title>
        <authorList>
            <person name="Yang L."/>
        </authorList>
    </citation>
    <scope>NUCLEOTIDE SEQUENCE [LARGE SCALE GENOMIC DNA]</scope>
    <source>
        <strain evidence="1">JXDWG</strain>
        <tissue evidence="1">Leaf</tissue>
    </source>
</reference>
<accession>A0AAP0J1M6</accession>
<sequence length="53" mass="6049">MQVCHGIHAMYYDFPWKETLPRTLTLIIAPVKSRLVVVEDFTSKSPSSLTLID</sequence>
<proteinExistence type="predicted"/>
<evidence type="ECO:0000313" key="2">
    <source>
        <dbReference type="Proteomes" id="UP001419268"/>
    </source>
</evidence>
<dbReference type="Proteomes" id="UP001419268">
    <property type="component" value="Unassembled WGS sequence"/>
</dbReference>
<dbReference type="EMBL" id="JBBNAG010000006">
    <property type="protein sequence ID" value="KAK9125758.1"/>
    <property type="molecule type" value="Genomic_DNA"/>
</dbReference>
<evidence type="ECO:0000313" key="1">
    <source>
        <dbReference type="EMBL" id="KAK9125758.1"/>
    </source>
</evidence>
<keyword evidence="2" id="KW-1185">Reference proteome</keyword>
<comment type="caution">
    <text evidence="1">The sequence shown here is derived from an EMBL/GenBank/DDBJ whole genome shotgun (WGS) entry which is preliminary data.</text>
</comment>